<keyword evidence="4" id="KW-1185">Reference proteome</keyword>
<evidence type="ECO:0000256" key="1">
    <source>
        <dbReference type="SAM" id="MobiDB-lite"/>
    </source>
</evidence>
<organism evidence="3 4">
    <name type="scientific">Dictyobacter kobayashii</name>
    <dbReference type="NCBI Taxonomy" id="2014872"/>
    <lineage>
        <taxon>Bacteria</taxon>
        <taxon>Bacillati</taxon>
        <taxon>Chloroflexota</taxon>
        <taxon>Ktedonobacteria</taxon>
        <taxon>Ktedonobacterales</taxon>
        <taxon>Dictyobacteraceae</taxon>
        <taxon>Dictyobacter</taxon>
    </lineage>
</organism>
<reference evidence="4" key="1">
    <citation type="submission" date="2018-12" db="EMBL/GenBank/DDBJ databases">
        <title>Tengunoibacter tsumagoiensis gen. nov., sp. nov., Dictyobacter kobayashii sp. nov., D. alpinus sp. nov., and D. joshuensis sp. nov. and description of Dictyobacteraceae fam. nov. within the order Ktedonobacterales isolated from Tengu-no-mugimeshi.</title>
        <authorList>
            <person name="Wang C.M."/>
            <person name="Zheng Y."/>
            <person name="Sakai Y."/>
            <person name="Toyoda A."/>
            <person name="Minakuchi Y."/>
            <person name="Abe K."/>
            <person name="Yokota A."/>
            <person name="Yabe S."/>
        </authorList>
    </citation>
    <scope>NUCLEOTIDE SEQUENCE [LARGE SCALE GENOMIC DNA]</scope>
    <source>
        <strain evidence="4">Uno11</strain>
    </source>
</reference>
<evidence type="ECO:0000313" key="3">
    <source>
        <dbReference type="EMBL" id="GCE24110.1"/>
    </source>
</evidence>
<dbReference type="SMART" id="SM00530">
    <property type="entry name" value="HTH_XRE"/>
    <property type="match status" value="1"/>
</dbReference>
<dbReference type="GO" id="GO:0003677">
    <property type="term" value="F:DNA binding"/>
    <property type="evidence" value="ECO:0007669"/>
    <property type="project" value="InterPro"/>
</dbReference>
<dbReference type="InterPro" id="IPR010982">
    <property type="entry name" value="Lambda_DNA-bd_dom_sf"/>
</dbReference>
<dbReference type="CDD" id="cd00093">
    <property type="entry name" value="HTH_XRE"/>
    <property type="match status" value="1"/>
</dbReference>
<protein>
    <recommendedName>
        <fullName evidence="2">HTH cro/C1-type domain-containing protein</fullName>
    </recommendedName>
</protein>
<dbReference type="RefSeq" id="WP_126557383.1">
    <property type="nucleotide sequence ID" value="NZ_BIFS01000002.1"/>
</dbReference>
<dbReference type="InterPro" id="IPR027417">
    <property type="entry name" value="P-loop_NTPase"/>
</dbReference>
<sequence>MKPNHRLRQEREARGWSQGRVAEAIGTTDRNVSRWERGASSPYPYFRERLCALFNKSAAELGLIEQPAPDEASSPGPLPASAPTKTALYDPTLPGPLSKQRPLFGRDALLEHLLQRLCAGNNVALYGLPGSGKTALAIALAYDQGLRANFSDGILWVGLGPLPNIPFQLSRWERYWLP</sequence>
<dbReference type="SUPFAM" id="SSF47413">
    <property type="entry name" value="lambda repressor-like DNA-binding domains"/>
    <property type="match status" value="1"/>
</dbReference>
<dbReference type="AlphaFoldDB" id="A0A402AYB5"/>
<dbReference type="Proteomes" id="UP000287188">
    <property type="component" value="Unassembled WGS sequence"/>
</dbReference>
<feature type="region of interest" description="Disordered" evidence="1">
    <location>
        <begin position="1"/>
        <end position="22"/>
    </location>
</feature>
<dbReference type="Pfam" id="PF13560">
    <property type="entry name" value="HTH_31"/>
    <property type="match status" value="1"/>
</dbReference>
<dbReference type="Gene3D" id="3.40.50.300">
    <property type="entry name" value="P-loop containing nucleotide triphosphate hydrolases"/>
    <property type="match status" value="1"/>
</dbReference>
<evidence type="ECO:0000313" key="4">
    <source>
        <dbReference type="Proteomes" id="UP000287188"/>
    </source>
</evidence>
<dbReference type="EMBL" id="BIFS01000002">
    <property type="protein sequence ID" value="GCE24110.1"/>
    <property type="molecule type" value="Genomic_DNA"/>
</dbReference>
<name>A0A402AYB5_9CHLR</name>
<proteinExistence type="predicted"/>
<feature type="compositionally biased region" description="Low complexity" evidence="1">
    <location>
        <begin position="72"/>
        <end position="83"/>
    </location>
</feature>
<dbReference type="Gene3D" id="1.10.260.40">
    <property type="entry name" value="lambda repressor-like DNA-binding domains"/>
    <property type="match status" value="1"/>
</dbReference>
<feature type="region of interest" description="Disordered" evidence="1">
    <location>
        <begin position="67"/>
        <end position="92"/>
    </location>
</feature>
<accession>A0A402AYB5</accession>
<feature type="domain" description="HTH cro/C1-type" evidence="2">
    <location>
        <begin position="7"/>
        <end position="61"/>
    </location>
</feature>
<dbReference type="InterPro" id="IPR001387">
    <property type="entry name" value="Cro/C1-type_HTH"/>
</dbReference>
<comment type="caution">
    <text evidence="3">The sequence shown here is derived from an EMBL/GenBank/DDBJ whole genome shotgun (WGS) entry which is preliminary data.</text>
</comment>
<evidence type="ECO:0000259" key="2">
    <source>
        <dbReference type="PROSITE" id="PS50943"/>
    </source>
</evidence>
<dbReference type="OrthoDB" id="137340at2"/>
<gene>
    <name evidence="3" type="ORF">KDK_79100</name>
</gene>
<dbReference type="PROSITE" id="PS50943">
    <property type="entry name" value="HTH_CROC1"/>
    <property type="match status" value="1"/>
</dbReference>
<dbReference type="SUPFAM" id="SSF52540">
    <property type="entry name" value="P-loop containing nucleoside triphosphate hydrolases"/>
    <property type="match status" value="1"/>
</dbReference>